<reference evidence="12" key="1">
    <citation type="journal article" date="2022" name="Int. J. Mol. Sci.">
        <title>Draft Genome of Tanacetum Coccineum: Genomic Comparison of Closely Related Tanacetum-Family Plants.</title>
        <authorList>
            <person name="Yamashiro T."/>
            <person name="Shiraishi A."/>
            <person name="Nakayama K."/>
            <person name="Satake H."/>
        </authorList>
    </citation>
    <scope>NUCLEOTIDE SEQUENCE</scope>
</reference>
<proteinExistence type="predicted"/>
<gene>
    <name evidence="12" type="ORF">Tco_0728738</name>
</gene>
<accession>A0ABQ4YMU8</accession>
<evidence type="ECO:0000256" key="4">
    <source>
        <dbReference type="ARBA" id="ARBA00022801"/>
    </source>
</evidence>
<keyword evidence="4" id="KW-0378">Hydrolase</keyword>
<evidence type="ECO:0000313" key="13">
    <source>
        <dbReference type="Proteomes" id="UP001151760"/>
    </source>
</evidence>
<evidence type="ECO:0000256" key="8">
    <source>
        <dbReference type="ARBA" id="ARBA00022932"/>
    </source>
</evidence>
<keyword evidence="2" id="KW-0479">Metal-binding</keyword>
<organism evidence="12 13">
    <name type="scientific">Tanacetum coccineum</name>
    <dbReference type="NCBI Taxonomy" id="301880"/>
    <lineage>
        <taxon>Eukaryota</taxon>
        <taxon>Viridiplantae</taxon>
        <taxon>Streptophyta</taxon>
        <taxon>Embryophyta</taxon>
        <taxon>Tracheophyta</taxon>
        <taxon>Spermatophyta</taxon>
        <taxon>Magnoliopsida</taxon>
        <taxon>eudicotyledons</taxon>
        <taxon>Gunneridae</taxon>
        <taxon>Pentapetalae</taxon>
        <taxon>asterids</taxon>
        <taxon>campanulids</taxon>
        <taxon>Asterales</taxon>
        <taxon>Asteraceae</taxon>
        <taxon>Asteroideae</taxon>
        <taxon>Anthemideae</taxon>
        <taxon>Anthemidinae</taxon>
        <taxon>Tanacetum</taxon>
    </lineage>
</organism>
<evidence type="ECO:0000256" key="3">
    <source>
        <dbReference type="ARBA" id="ARBA00022759"/>
    </source>
</evidence>
<sequence length="494" mass="56562">MTGKSQTSTNFVERFWERSRGTDLFSISLQDAQLLPINLLMAKSNIAQSMVMDIVSISFKLLHHQLAFKKAKEKSFHTKTTPSSKRRVTILQHGLCGPMRVQSINGRNRTIATACFTQETVLFVIPDMRNEEKTPYHIINARKPSVKFFHIFGSLCYIIRDGENLDKMKEKGDACIFVGYSTQSKAYRDDFHQFDRLDENYYIFATKSRLVAMGYASKGKELNFEYHCTVARLEAVRPGHCKAIYGLKRKHSKRVGYDELQLLVSKRILQRNSDPPIPLVVSSLNQLTYAQEYLKSMSCVIQKAGLHFNVFSRERRVVSLLRAAQVLWSHNAISCSPDPAFPYKAPSMSDITYKRNRSYALSWKPCQGDSLNLPDHRAQVDQGSQIKMIHVKEMMQDNDLKNSKSKHKGSKSRSQSMNEQSRYKQDKTKTRQSINIKSHIFNVKGDNDKSKQTPTRMSSVVRRSLKKETSTLGEIVSLNYIKSNMNVISLTKSN</sequence>
<keyword evidence="8" id="KW-0808">Transferase</keyword>
<feature type="domain" description="Retroviral polymerase SH3-like" evidence="11">
    <location>
        <begin position="154"/>
        <end position="188"/>
    </location>
</feature>
<evidence type="ECO:0000256" key="1">
    <source>
        <dbReference type="ARBA" id="ARBA00022722"/>
    </source>
</evidence>
<dbReference type="InterPro" id="IPR057670">
    <property type="entry name" value="SH3_retrovirus"/>
</dbReference>
<keyword evidence="3" id="KW-0255">Endonuclease</keyword>
<evidence type="ECO:0000256" key="10">
    <source>
        <dbReference type="SAM" id="MobiDB-lite"/>
    </source>
</evidence>
<dbReference type="PANTHER" id="PTHR42648">
    <property type="entry name" value="TRANSPOSASE, PUTATIVE-RELATED"/>
    <property type="match status" value="1"/>
</dbReference>
<keyword evidence="8" id="KW-0239">DNA-directed DNA polymerase</keyword>
<protein>
    <recommendedName>
        <fullName evidence="11">Retroviral polymerase SH3-like domain-containing protein</fullName>
    </recommendedName>
</protein>
<keyword evidence="7" id="KW-0695">RNA-directed DNA polymerase</keyword>
<dbReference type="InterPro" id="IPR039537">
    <property type="entry name" value="Retrotran_Ty1/copia-like"/>
</dbReference>
<name>A0ABQ4YMU8_9ASTR</name>
<keyword evidence="5" id="KW-0460">Magnesium</keyword>
<reference evidence="12" key="2">
    <citation type="submission" date="2022-01" db="EMBL/GenBank/DDBJ databases">
        <authorList>
            <person name="Yamashiro T."/>
            <person name="Shiraishi A."/>
            <person name="Satake H."/>
            <person name="Nakayama K."/>
        </authorList>
    </citation>
    <scope>NUCLEOTIDE SEQUENCE</scope>
</reference>
<comment type="caution">
    <text evidence="12">The sequence shown here is derived from an EMBL/GenBank/DDBJ whole genome shotgun (WGS) entry which is preliminary data.</text>
</comment>
<dbReference type="Pfam" id="PF25597">
    <property type="entry name" value="SH3_retrovirus"/>
    <property type="match status" value="1"/>
</dbReference>
<dbReference type="Proteomes" id="UP001151760">
    <property type="component" value="Unassembled WGS sequence"/>
</dbReference>
<keyword evidence="6" id="KW-0229">DNA integration</keyword>
<keyword evidence="9" id="KW-0233">DNA recombination</keyword>
<evidence type="ECO:0000313" key="12">
    <source>
        <dbReference type="EMBL" id="GJS78857.1"/>
    </source>
</evidence>
<evidence type="ECO:0000256" key="9">
    <source>
        <dbReference type="ARBA" id="ARBA00023172"/>
    </source>
</evidence>
<keyword evidence="8" id="KW-0548">Nucleotidyltransferase</keyword>
<dbReference type="PANTHER" id="PTHR42648:SF11">
    <property type="entry name" value="TRANSPOSON TY4-P GAG-POL POLYPROTEIN"/>
    <property type="match status" value="1"/>
</dbReference>
<evidence type="ECO:0000256" key="7">
    <source>
        <dbReference type="ARBA" id="ARBA00022918"/>
    </source>
</evidence>
<evidence type="ECO:0000259" key="11">
    <source>
        <dbReference type="Pfam" id="PF25597"/>
    </source>
</evidence>
<evidence type="ECO:0000256" key="2">
    <source>
        <dbReference type="ARBA" id="ARBA00022723"/>
    </source>
</evidence>
<dbReference type="EMBL" id="BQNB010010556">
    <property type="protein sequence ID" value="GJS78857.1"/>
    <property type="molecule type" value="Genomic_DNA"/>
</dbReference>
<evidence type="ECO:0000256" key="5">
    <source>
        <dbReference type="ARBA" id="ARBA00022842"/>
    </source>
</evidence>
<keyword evidence="1" id="KW-0540">Nuclease</keyword>
<feature type="region of interest" description="Disordered" evidence="10">
    <location>
        <begin position="396"/>
        <end position="459"/>
    </location>
</feature>
<keyword evidence="13" id="KW-1185">Reference proteome</keyword>
<evidence type="ECO:0000256" key="6">
    <source>
        <dbReference type="ARBA" id="ARBA00022908"/>
    </source>
</evidence>